<protein>
    <submittedName>
        <fullName evidence="2">Uncharacterized protein</fullName>
    </submittedName>
</protein>
<feature type="coiled-coil region" evidence="1">
    <location>
        <begin position="106"/>
        <end position="144"/>
    </location>
</feature>
<name>A0A6J8A9A1_MYTCO</name>
<keyword evidence="1" id="KW-0175">Coiled coil</keyword>
<proteinExistence type="predicted"/>
<dbReference type="AlphaFoldDB" id="A0A6J8A9A1"/>
<evidence type="ECO:0000313" key="3">
    <source>
        <dbReference type="Proteomes" id="UP000507470"/>
    </source>
</evidence>
<keyword evidence="3" id="KW-1185">Reference proteome</keyword>
<dbReference type="Proteomes" id="UP000507470">
    <property type="component" value="Unassembled WGS sequence"/>
</dbReference>
<evidence type="ECO:0000313" key="2">
    <source>
        <dbReference type="EMBL" id="CAC5363218.1"/>
    </source>
</evidence>
<accession>A0A6J8A9A1</accession>
<dbReference type="EMBL" id="CACVKT020000805">
    <property type="protein sequence ID" value="CAC5363218.1"/>
    <property type="molecule type" value="Genomic_DNA"/>
</dbReference>
<reference evidence="2 3" key="1">
    <citation type="submission" date="2020-06" db="EMBL/GenBank/DDBJ databases">
        <authorList>
            <person name="Li R."/>
            <person name="Bekaert M."/>
        </authorList>
    </citation>
    <scope>NUCLEOTIDE SEQUENCE [LARGE SCALE GENOMIC DNA]</scope>
    <source>
        <strain evidence="3">wild</strain>
    </source>
</reference>
<gene>
    <name evidence="2" type="ORF">MCOR_4723</name>
</gene>
<organism evidence="2 3">
    <name type="scientific">Mytilus coruscus</name>
    <name type="common">Sea mussel</name>
    <dbReference type="NCBI Taxonomy" id="42192"/>
    <lineage>
        <taxon>Eukaryota</taxon>
        <taxon>Metazoa</taxon>
        <taxon>Spiralia</taxon>
        <taxon>Lophotrochozoa</taxon>
        <taxon>Mollusca</taxon>
        <taxon>Bivalvia</taxon>
        <taxon>Autobranchia</taxon>
        <taxon>Pteriomorphia</taxon>
        <taxon>Mytilida</taxon>
        <taxon>Mytiloidea</taxon>
        <taxon>Mytilidae</taxon>
        <taxon>Mytilinae</taxon>
        <taxon>Mytilus</taxon>
    </lineage>
</organism>
<evidence type="ECO:0000256" key="1">
    <source>
        <dbReference type="SAM" id="Coils"/>
    </source>
</evidence>
<sequence length="233" mass="26962">MSRKSMDQDQPTENLCIGTRKRAISGTEYCEPKKSRSTNEMNDTALKSISPADIPKMRESELFLFSAIQNLANNISDSFNMVNNRMSQLETNIEEKISAKIQTVLKTQIEEEVSKVNDELKEDMQAINTKIEDVQKSYEKLSKEKTSHFKTDIRNNIIIRNLRYDEREKDNAEITKNLIQALFRDGFALSDMNIKSVFRKNGIFQGNVRTLLKEIGKDKEFMFVGNKLVQKKY</sequence>